<feature type="domain" description="PH" evidence="4">
    <location>
        <begin position="102"/>
        <end position="197"/>
    </location>
</feature>
<dbReference type="InterPro" id="IPR001849">
    <property type="entry name" value="PH_domain"/>
</dbReference>
<evidence type="ECO:0000256" key="2">
    <source>
        <dbReference type="SAM" id="Coils"/>
    </source>
</evidence>
<dbReference type="InterPro" id="IPR041680">
    <property type="entry name" value="PH_8"/>
</dbReference>
<dbReference type="InterPro" id="IPR011993">
    <property type="entry name" value="PH-like_dom_sf"/>
</dbReference>
<comment type="similarity">
    <text evidence="1">Belongs to the OSBP family.</text>
</comment>
<feature type="region of interest" description="Disordered" evidence="3">
    <location>
        <begin position="737"/>
        <end position="759"/>
    </location>
</feature>
<feature type="compositionally biased region" description="Low complexity" evidence="3">
    <location>
        <begin position="1474"/>
        <end position="1487"/>
    </location>
</feature>
<dbReference type="EMBL" id="CAKASE010000066">
    <property type="protein sequence ID" value="CAG9571142.1"/>
    <property type="molecule type" value="Genomic_DNA"/>
</dbReference>
<feature type="compositionally biased region" description="Basic and acidic residues" evidence="3">
    <location>
        <begin position="1185"/>
        <end position="1196"/>
    </location>
</feature>
<feature type="coiled-coil region" evidence="2">
    <location>
        <begin position="1378"/>
        <end position="1405"/>
    </location>
</feature>
<dbReference type="PROSITE" id="PS50003">
    <property type="entry name" value="PH_DOMAIN"/>
    <property type="match status" value="1"/>
</dbReference>
<feature type="compositionally biased region" description="Low complexity" evidence="3">
    <location>
        <begin position="1173"/>
        <end position="1183"/>
    </location>
</feature>
<keyword evidence="2" id="KW-0175">Coiled coil</keyword>
<feature type="compositionally biased region" description="Basic and acidic residues" evidence="3">
    <location>
        <begin position="742"/>
        <end position="755"/>
    </location>
</feature>
<evidence type="ECO:0000256" key="3">
    <source>
        <dbReference type="SAM" id="MobiDB-lite"/>
    </source>
</evidence>
<dbReference type="FunFam" id="2.30.29.30:FF:000011">
    <property type="entry name" value="Oxysterol-binding protein"/>
    <property type="match status" value="1"/>
</dbReference>
<protein>
    <submittedName>
        <fullName evidence="5">(African queen) hypothetical protein</fullName>
    </submittedName>
</protein>
<dbReference type="GO" id="GO:0006869">
    <property type="term" value="P:lipid transport"/>
    <property type="evidence" value="ECO:0007669"/>
    <property type="project" value="UniProtKB-ARBA"/>
</dbReference>
<evidence type="ECO:0000313" key="6">
    <source>
        <dbReference type="Proteomes" id="UP000789524"/>
    </source>
</evidence>
<accession>A0A8J2QVN2</accession>
<proteinExistence type="inferred from homology"/>
<feature type="region of interest" description="Disordered" evidence="3">
    <location>
        <begin position="1411"/>
        <end position="1487"/>
    </location>
</feature>
<keyword evidence="6" id="KW-1185">Reference proteome</keyword>
<evidence type="ECO:0000256" key="1">
    <source>
        <dbReference type="ARBA" id="ARBA00008842"/>
    </source>
</evidence>
<dbReference type="CDD" id="cd13287">
    <property type="entry name" value="PH_ORP3_ORP6_ORP7"/>
    <property type="match status" value="1"/>
</dbReference>
<reference evidence="5" key="1">
    <citation type="submission" date="2021-09" db="EMBL/GenBank/DDBJ databases">
        <authorList>
            <person name="Martin H S."/>
        </authorList>
    </citation>
    <scope>NUCLEOTIDE SEQUENCE</scope>
</reference>
<dbReference type="Proteomes" id="UP000789524">
    <property type="component" value="Unassembled WGS sequence"/>
</dbReference>
<dbReference type="Pfam" id="PF15409">
    <property type="entry name" value="PH_8"/>
    <property type="match status" value="1"/>
</dbReference>
<feature type="region of interest" description="Disordered" evidence="3">
    <location>
        <begin position="1"/>
        <end position="77"/>
    </location>
</feature>
<feature type="compositionally biased region" description="Basic and acidic residues" evidence="3">
    <location>
        <begin position="10"/>
        <end position="21"/>
    </location>
</feature>
<dbReference type="SMART" id="SM00233">
    <property type="entry name" value="PH"/>
    <property type="match status" value="1"/>
</dbReference>
<feature type="compositionally biased region" description="Polar residues" evidence="3">
    <location>
        <begin position="41"/>
        <end position="52"/>
    </location>
</feature>
<dbReference type="Gene3D" id="2.30.29.30">
    <property type="entry name" value="Pleckstrin-homology domain (PH domain)/Phosphotyrosine-binding domain (PTB)"/>
    <property type="match status" value="1"/>
</dbReference>
<feature type="region of interest" description="Disordered" evidence="3">
    <location>
        <begin position="1173"/>
        <end position="1203"/>
    </location>
</feature>
<feature type="compositionally biased region" description="Basic residues" evidence="3">
    <location>
        <begin position="1425"/>
        <end position="1438"/>
    </location>
</feature>
<organism evidence="5 6">
    <name type="scientific">Danaus chrysippus</name>
    <name type="common">African queen</name>
    <dbReference type="NCBI Taxonomy" id="151541"/>
    <lineage>
        <taxon>Eukaryota</taxon>
        <taxon>Metazoa</taxon>
        <taxon>Ecdysozoa</taxon>
        <taxon>Arthropoda</taxon>
        <taxon>Hexapoda</taxon>
        <taxon>Insecta</taxon>
        <taxon>Pterygota</taxon>
        <taxon>Neoptera</taxon>
        <taxon>Endopterygota</taxon>
        <taxon>Lepidoptera</taxon>
        <taxon>Glossata</taxon>
        <taxon>Ditrysia</taxon>
        <taxon>Papilionoidea</taxon>
        <taxon>Nymphalidae</taxon>
        <taxon>Danainae</taxon>
        <taxon>Danaini</taxon>
        <taxon>Danaina</taxon>
        <taxon>Danaus</taxon>
        <taxon>Anosia</taxon>
    </lineage>
</organism>
<evidence type="ECO:0000313" key="5">
    <source>
        <dbReference type="EMBL" id="CAG9571142.1"/>
    </source>
</evidence>
<dbReference type="SUPFAM" id="SSF50729">
    <property type="entry name" value="PH domain-like"/>
    <property type="match status" value="1"/>
</dbReference>
<name>A0A8J2QVN2_9NEOP</name>
<evidence type="ECO:0000259" key="4">
    <source>
        <dbReference type="PROSITE" id="PS50003"/>
    </source>
</evidence>
<comment type="caution">
    <text evidence="5">The sequence shown here is derived from an EMBL/GenBank/DDBJ whole genome shotgun (WGS) entry which is preliminary data.</text>
</comment>
<feature type="region of interest" description="Disordered" evidence="3">
    <location>
        <begin position="646"/>
        <end position="669"/>
    </location>
</feature>
<gene>
    <name evidence="5" type="ORF">DCHRY22_LOCUS9641</name>
</gene>
<dbReference type="OrthoDB" id="1854502at2759"/>
<sequence length="1487" mass="168484">MAAQPGLKHAATEHAAMDEKRERRRGAAGRAAALRRAPSDSDCSGETASLSADSGDRPARPAPPTTRTAKNRRRFSISSRRRGSEWEVLEGLKDGQRFDRRPDVFNGYLHKKRKWPLKGWHKRFFVIDGGILVYARSAADVSRGRLHGSVDVGLSVISAKARRRRIDIDADEFIYHLRAKTPDVFRTWLNVLKAHRLYRQHLLTFGARESVPKIHAPDDLPAHPADTPSRNTISRKMYDEKVTREWGTNSLVYTLYDVQTSYKNAFNKRPAAKYGGDRNAVQELFTVIDDMEKNIHMKNKRLKAAHRNEKIKRNENITLMMSINERQECENNVSHMTYCDTACSSETSFDEKYNKQTHSVTDVDGTDTPAYYFFTRKEKGEDKPLIRRSKKCTNVVRYRNIQDEPRLRKPLSKVMLLTKYKLMQYNSLTLNDCDEDAGTKQVDIQTTPSREHKDIQNTLSPEDYDTIAEKLMVSVVSNNSKDSFTKNCINQVIKELYEIKQNDTGDHPVRNLFRSLLEYWLHNTSSENWRNGTKITKSIHRPSNRYFTRDEPTSNITVPQTSRSTQFRGISDLIKDKAFEIPIQNPGKNNRLACKINDSFEKERRIQELERILKNTIYICETVQSNHSREKDIKITKKIISSLDKFPNENNLTKSDEESACDNSNSSNELPKLQETIKHLISETSIPPDVAKEFFGAYLNLLRQGHSDEETTSSSEEQHANVSAKCDIIAEPVNKRLSKGVSTKEDGSPSKEHGGDSGQMYLKNILDTITTIFSRNVIANAKRQYSKDWTGMKVHNEIDLFKKDSCGETSLVIDISKYDLEHISLKNDPSVKGMPSIIMKLKEKPMYSGESKSMNLNLKFADTSDIDVSDIFPLKNSQSDRIFCTKSANCISLTRISYQNMQEYVDREAKELRPYMSSHEGSDKIILNDIKIKSCSTLSCGICEEYRSKTTGNKVQREGTDSKKKTYDDDMQSCYILSLKKRKSLTQSKHKKKKTLTSERERGVTLHLSQSHTSMFDKTPKVIDEAYILKVLENLTKVSKNVPNINKEINNFYMKLRKKHEKMSTSTSRSNRLGLLGKIYKDDSFSKGAEEIETQFDETICPRAVTFLTTDTGTSTSNDHIKKRVSDKATGLILKTENLSKYIQVGVNEDSITRNTFNVPRRNIFFNTYNTSSTQTSSFSSMFSEEDHRTAERATSRPDFPTANGTKDCAISTIVKSMWDKADSSQNFRFRKRSVKRNDEEAVATKKFKNIRKPSPEIRQNLIKEIALFSPQLKVSTQSQTEKKLRCLRNKPATTDYQVYQLFMSRKYEAKKSCSMLNFIVQSDLSDDLQTLYRCSSDTSYISGLVSPTPARGPQAGFVAGTPGGRFAGWILEAGCPLESASRELGQAQLSVQQLQRLLAAIELQQQQHHDTDVSLEGASPNVKKDRRKFGLRKKKSSGKGSTAELHAPHADLAASHMCLSTVPAPPSPGGGSASVPSSAASLPIGE</sequence>